<reference evidence="1 2" key="1">
    <citation type="submission" date="2022-07" db="EMBL/GenBank/DDBJ databases">
        <authorList>
            <person name="Phongsopitanun W."/>
            <person name="Tanasupawat S."/>
        </authorList>
    </citation>
    <scope>NUCLEOTIDE SEQUENCE [LARGE SCALE GENOMIC DNA]</scope>
    <source>
        <strain evidence="1 2">RCU-064</strain>
    </source>
</reference>
<evidence type="ECO:0000313" key="2">
    <source>
        <dbReference type="Proteomes" id="UP001204746"/>
    </source>
</evidence>
<dbReference type="Proteomes" id="UP001204746">
    <property type="component" value="Unassembled WGS sequence"/>
</dbReference>
<dbReference type="EMBL" id="JANIAA010000054">
    <property type="protein sequence ID" value="MCQ8194817.1"/>
    <property type="molecule type" value="Genomic_DNA"/>
</dbReference>
<sequence>MTDQHKPGDRPRSEGPLQGIRVLDLATLRRKWWRPRMATPAPSLDGRFVDAAVVADARRVLALAERLG</sequence>
<evidence type="ECO:0000313" key="1">
    <source>
        <dbReference type="EMBL" id="MCQ8194817.1"/>
    </source>
</evidence>
<organism evidence="1 2">
    <name type="scientific">Streptomyces rugosispiralis</name>
    <dbReference type="NCBI Taxonomy" id="2967341"/>
    <lineage>
        <taxon>Bacteria</taxon>
        <taxon>Bacillati</taxon>
        <taxon>Actinomycetota</taxon>
        <taxon>Actinomycetes</taxon>
        <taxon>Kitasatosporales</taxon>
        <taxon>Streptomycetaceae</taxon>
        <taxon>Streptomyces</taxon>
    </lineage>
</organism>
<gene>
    <name evidence="1" type="ORF">NP777_42650</name>
</gene>
<accession>A0ABT1VBP9</accession>
<dbReference type="RefSeq" id="WP_256655574.1">
    <property type="nucleotide sequence ID" value="NZ_JANIAA010000054.1"/>
</dbReference>
<comment type="caution">
    <text evidence="1">The sequence shown here is derived from an EMBL/GenBank/DDBJ whole genome shotgun (WGS) entry which is preliminary data.</text>
</comment>
<keyword evidence="2" id="KW-1185">Reference proteome</keyword>
<name>A0ABT1VBP9_9ACTN</name>
<protein>
    <submittedName>
        <fullName evidence="1">Uncharacterized protein</fullName>
    </submittedName>
</protein>
<proteinExistence type="predicted"/>